<dbReference type="GO" id="GO:0009279">
    <property type="term" value="C:cell outer membrane"/>
    <property type="evidence" value="ECO:0007669"/>
    <property type="project" value="TreeGrafter"/>
</dbReference>
<dbReference type="PANTHER" id="PTHR44858">
    <property type="entry name" value="TETRATRICOPEPTIDE REPEAT PROTEIN 6"/>
    <property type="match status" value="1"/>
</dbReference>
<gene>
    <name evidence="4" type="ORF">F0L74_21930</name>
</gene>
<dbReference type="EMBL" id="VUOC01000004">
    <property type="protein sequence ID" value="KAA2238877.1"/>
    <property type="molecule type" value="Genomic_DNA"/>
</dbReference>
<accession>A0A5B2VKU4</accession>
<reference evidence="4 5" key="1">
    <citation type="submission" date="2019-09" db="EMBL/GenBank/DDBJ databases">
        <title>Chitinophaga ginsengihumi sp. nov., isolated from soil of ginseng rhizosphere.</title>
        <authorList>
            <person name="Lee J."/>
        </authorList>
    </citation>
    <scope>NUCLEOTIDE SEQUENCE [LARGE SCALE GENOMIC DNA]</scope>
    <source>
        <strain evidence="4 5">BN140078</strain>
    </source>
</reference>
<proteinExistence type="predicted"/>
<dbReference type="Pfam" id="PF13431">
    <property type="entry name" value="TPR_17"/>
    <property type="match status" value="1"/>
</dbReference>
<dbReference type="Pfam" id="PF13414">
    <property type="entry name" value="TPR_11"/>
    <property type="match status" value="1"/>
</dbReference>
<evidence type="ECO:0000256" key="1">
    <source>
        <dbReference type="ARBA" id="ARBA00022737"/>
    </source>
</evidence>
<organism evidence="4 5">
    <name type="scientific">Chitinophaga agrisoli</name>
    <dbReference type="NCBI Taxonomy" id="2607653"/>
    <lineage>
        <taxon>Bacteria</taxon>
        <taxon>Pseudomonadati</taxon>
        <taxon>Bacteroidota</taxon>
        <taxon>Chitinophagia</taxon>
        <taxon>Chitinophagales</taxon>
        <taxon>Chitinophagaceae</taxon>
        <taxon>Chitinophaga</taxon>
    </lineage>
</organism>
<evidence type="ECO:0000256" key="3">
    <source>
        <dbReference type="PROSITE-ProRule" id="PRU00339"/>
    </source>
</evidence>
<evidence type="ECO:0000313" key="4">
    <source>
        <dbReference type="EMBL" id="KAA2238877.1"/>
    </source>
</evidence>
<feature type="repeat" description="TPR" evidence="3">
    <location>
        <begin position="232"/>
        <end position="265"/>
    </location>
</feature>
<dbReference type="Pfam" id="PF13181">
    <property type="entry name" value="TPR_8"/>
    <property type="match status" value="2"/>
</dbReference>
<evidence type="ECO:0000313" key="5">
    <source>
        <dbReference type="Proteomes" id="UP000324611"/>
    </source>
</evidence>
<dbReference type="InterPro" id="IPR019734">
    <property type="entry name" value="TPR_rpt"/>
</dbReference>
<sequence>MKVFSRLLILLALPFCTNPRVSDADNALFDHSLDLLAAKQLDSVQSIAGQLLKKHKDVPEFYDLRGLLQQEKKQADSALEDFNTAIKMSPKRSIFYAHRAGLYMDMQMPDKAIRDYNLAIAHVDGDTMRYQLICSRGSARKMKRDFQGAYDDYMEGFHFDSTNVDVLSSLGGVLDDLGREQEAILYLERAIHISPDDMPANVNLGFRYLSLGDYEKAIRLFNHALEIDPDQPLAYNNRGYAEYKLNKLQDALKDITHSLSLYPDNSYAYKNRALVYLALKQQDKACDDLQRAAGLHYTARYGNEVDQLIAEHCR</sequence>
<dbReference type="Proteomes" id="UP000324611">
    <property type="component" value="Unassembled WGS sequence"/>
</dbReference>
<dbReference type="RefSeq" id="WP_149840056.1">
    <property type="nucleotide sequence ID" value="NZ_VUOC01000004.1"/>
</dbReference>
<dbReference type="InterPro" id="IPR050498">
    <property type="entry name" value="Ycf3"/>
</dbReference>
<comment type="caution">
    <text evidence="4">The sequence shown here is derived from an EMBL/GenBank/DDBJ whole genome shotgun (WGS) entry which is preliminary data.</text>
</comment>
<name>A0A5B2VKU4_9BACT</name>
<feature type="repeat" description="TPR" evidence="3">
    <location>
        <begin position="59"/>
        <end position="92"/>
    </location>
</feature>
<dbReference type="AlphaFoldDB" id="A0A5B2VKU4"/>
<keyword evidence="5" id="KW-1185">Reference proteome</keyword>
<dbReference type="PROSITE" id="PS50005">
    <property type="entry name" value="TPR"/>
    <property type="match status" value="4"/>
</dbReference>
<dbReference type="InterPro" id="IPR011990">
    <property type="entry name" value="TPR-like_helical_dom_sf"/>
</dbReference>
<reference evidence="4 5" key="2">
    <citation type="submission" date="2019-09" db="EMBL/GenBank/DDBJ databases">
        <authorList>
            <person name="Jin C."/>
        </authorList>
    </citation>
    <scope>NUCLEOTIDE SEQUENCE [LARGE SCALE GENOMIC DNA]</scope>
    <source>
        <strain evidence="4 5">BN140078</strain>
    </source>
</reference>
<dbReference type="PANTHER" id="PTHR44858:SF1">
    <property type="entry name" value="UDP-N-ACETYLGLUCOSAMINE--PEPTIDE N-ACETYLGLUCOSAMINYLTRANSFERASE SPINDLY-RELATED"/>
    <property type="match status" value="1"/>
</dbReference>
<dbReference type="SMART" id="SM00028">
    <property type="entry name" value="TPR"/>
    <property type="match status" value="7"/>
</dbReference>
<dbReference type="PROSITE" id="PS50293">
    <property type="entry name" value="TPR_REGION"/>
    <property type="match status" value="1"/>
</dbReference>
<feature type="repeat" description="TPR" evidence="3">
    <location>
        <begin position="198"/>
        <end position="231"/>
    </location>
</feature>
<keyword evidence="1" id="KW-0677">Repeat</keyword>
<dbReference type="Gene3D" id="1.25.40.10">
    <property type="entry name" value="Tetratricopeptide repeat domain"/>
    <property type="match status" value="3"/>
</dbReference>
<dbReference type="GO" id="GO:0046813">
    <property type="term" value="P:receptor-mediated virion attachment to host cell"/>
    <property type="evidence" value="ECO:0007669"/>
    <property type="project" value="TreeGrafter"/>
</dbReference>
<feature type="repeat" description="TPR" evidence="3">
    <location>
        <begin position="164"/>
        <end position="197"/>
    </location>
</feature>
<evidence type="ECO:0000256" key="2">
    <source>
        <dbReference type="ARBA" id="ARBA00022803"/>
    </source>
</evidence>
<protein>
    <submittedName>
        <fullName evidence="4">Tetratricopeptide repeat protein</fullName>
    </submittedName>
</protein>
<keyword evidence="2 3" id="KW-0802">TPR repeat</keyword>
<dbReference type="SUPFAM" id="SSF48452">
    <property type="entry name" value="TPR-like"/>
    <property type="match status" value="1"/>
</dbReference>